<proteinExistence type="predicted"/>
<reference evidence="2" key="1">
    <citation type="submission" date="2020-10" db="EMBL/GenBank/DDBJ databases">
        <authorList>
            <person name="Han B."/>
            <person name="Lu T."/>
            <person name="Zhao Q."/>
            <person name="Huang X."/>
            <person name="Zhao Y."/>
        </authorList>
    </citation>
    <scope>NUCLEOTIDE SEQUENCE</scope>
</reference>
<gene>
    <name evidence="2" type="ORF">NCGR_LOCUS39915</name>
</gene>
<dbReference type="Pfam" id="PF09440">
    <property type="entry name" value="eIF3_N"/>
    <property type="match status" value="1"/>
</dbReference>
<dbReference type="OrthoDB" id="417252at2759"/>
<organism evidence="2 3">
    <name type="scientific">Miscanthus lutarioriparius</name>
    <dbReference type="NCBI Taxonomy" id="422564"/>
    <lineage>
        <taxon>Eukaryota</taxon>
        <taxon>Viridiplantae</taxon>
        <taxon>Streptophyta</taxon>
        <taxon>Embryophyta</taxon>
        <taxon>Tracheophyta</taxon>
        <taxon>Spermatophyta</taxon>
        <taxon>Magnoliopsida</taxon>
        <taxon>Liliopsida</taxon>
        <taxon>Poales</taxon>
        <taxon>Poaceae</taxon>
        <taxon>PACMAD clade</taxon>
        <taxon>Panicoideae</taxon>
        <taxon>Andropogonodae</taxon>
        <taxon>Andropogoneae</taxon>
        <taxon>Saccharinae</taxon>
        <taxon>Miscanthus</taxon>
    </lineage>
</organism>
<comment type="caution">
    <text evidence="2">The sequence shown here is derived from an EMBL/GenBank/DDBJ whole genome shotgun (WGS) entry which is preliminary data.</text>
</comment>
<accession>A0A811QBC9</accession>
<sequence length="69" mass="7888">MVDYAMAIHKSLHHGTDDYEVPEDMVARCAEVVALQEPPSPLVAFLRDPQLVQLLRPDKQYNARMLQEP</sequence>
<dbReference type="InterPro" id="IPR019010">
    <property type="entry name" value="eIF3e_N"/>
</dbReference>
<evidence type="ECO:0000313" key="2">
    <source>
        <dbReference type="EMBL" id="CAD6256408.1"/>
    </source>
</evidence>
<keyword evidence="3" id="KW-1185">Reference proteome</keyword>
<feature type="domain" description="Eukaryotic translation initiation factor 3 subunit E N-terminal" evidence="1">
    <location>
        <begin position="1"/>
        <end position="68"/>
    </location>
</feature>
<dbReference type="AlphaFoldDB" id="A0A811QBC9"/>
<name>A0A811QBC9_9POAL</name>
<protein>
    <recommendedName>
        <fullName evidence="1">Eukaryotic translation initiation factor 3 subunit E N-terminal domain-containing protein</fullName>
    </recommendedName>
</protein>
<evidence type="ECO:0000259" key="1">
    <source>
        <dbReference type="Pfam" id="PF09440"/>
    </source>
</evidence>
<dbReference type="Proteomes" id="UP000604825">
    <property type="component" value="Unassembled WGS sequence"/>
</dbReference>
<dbReference type="EMBL" id="CAJGYO010000010">
    <property type="protein sequence ID" value="CAD6256408.1"/>
    <property type="molecule type" value="Genomic_DNA"/>
</dbReference>
<evidence type="ECO:0000313" key="3">
    <source>
        <dbReference type="Proteomes" id="UP000604825"/>
    </source>
</evidence>